<evidence type="ECO:0000256" key="7">
    <source>
        <dbReference type="SAM" id="Phobius"/>
    </source>
</evidence>
<dbReference type="InterPro" id="IPR005524">
    <property type="entry name" value="DUF318"/>
</dbReference>
<evidence type="ECO:0000256" key="3">
    <source>
        <dbReference type="ARBA" id="ARBA00022475"/>
    </source>
</evidence>
<organism evidence="8 9">
    <name type="scientific">Leeuwenhoekiella nanhaiensis</name>
    <dbReference type="NCBI Taxonomy" id="1655491"/>
    <lineage>
        <taxon>Bacteria</taxon>
        <taxon>Pseudomonadati</taxon>
        <taxon>Bacteroidota</taxon>
        <taxon>Flavobacteriia</taxon>
        <taxon>Flavobacteriales</taxon>
        <taxon>Flavobacteriaceae</taxon>
        <taxon>Leeuwenhoekiella</taxon>
    </lineage>
</organism>
<dbReference type="RefSeq" id="WP_099647744.1">
    <property type="nucleotide sequence ID" value="NZ_KZ319311.1"/>
</dbReference>
<evidence type="ECO:0000256" key="6">
    <source>
        <dbReference type="ARBA" id="ARBA00023136"/>
    </source>
</evidence>
<dbReference type="AlphaFoldDB" id="A0A2G1VLW2"/>
<dbReference type="InterPro" id="IPR053166">
    <property type="entry name" value="UPF0718_permease"/>
</dbReference>
<accession>A0A2G1VLW2</accession>
<dbReference type="EMBL" id="NQXA01000032">
    <property type="protein sequence ID" value="PHQ27751.1"/>
    <property type="molecule type" value="Genomic_DNA"/>
</dbReference>
<feature type="transmembrane region" description="Helical" evidence="7">
    <location>
        <begin position="12"/>
        <end position="36"/>
    </location>
</feature>
<evidence type="ECO:0000313" key="8">
    <source>
        <dbReference type="EMBL" id="PHQ27751.1"/>
    </source>
</evidence>
<feature type="transmembrane region" description="Helical" evidence="7">
    <location>
        <begin position="56"/>
        <end position="76"/>
    </location>
</feature>
<evidence type="ECO:0000256" key="4">
    <source>
        <dbReference type="ARBA" id="ARBA00022692"/>
    </source>
</evidence>
<feature type="transmembrane region" description="Helical" evidence="7">
    <location>
        <begin position="344"/>
        <end position="364"/>
    </location>
</feature>
<evidence type="ECO:0000256" key="1">
    <source>
        <dbReference type="ARBA" id="ARBA00004651"/>
    </source>
</evidence>
<dbReference type="PANTHER" id="PTHR42775:SF1">
    <property type="entry name" value="PERMEASE RV2963-RELATED"/>
    <property type="match status" value="1"/>
</dbReference>
<comment type="subcellular location">
    <subcellularLocation>
        <location evidence="1">Cell membrane</location>
        <topology evidence="1">Multi-pass membrane protein</topology>
    </subcellularLocation>
</comment>
<protein>
    <submittedName>
        <fullName evidence="8">Permease</fullName>
    </submittedName>
</protein>
<feature type="transmembrane region" description="Helical" evidence="7">
    <location>
        <begin position="267"/>
        <end position="284"/>
    </location>
</feature>
<keyword evidence="6 7" id="KW-0472">Membrane</keyword>
<sequence length="408" mass="45859">MNEFLKQWGEAAYTTIGFFWMALWAFILGYIISSMIQIFVTEKRMQKTMGENEGKSVLLGTFFGFISSSCSFSALAGTKSIFKKGASFVSSIAFLLASTNLVIELGIIISIFLGWQFVVGEYVGGILLIGISWILIRLINPKKLIEKARKNLENEDDDEMDGSKDWKKQIKNEDSWARVAKKYKMEWQMVWKDVTVGFTVAGITAAFVPDSFFQTLFINSGQGNTDFTFLEILEHIVVGPVAAFLTFIGSMGNIPLAALLFGKGVSFAGVMAFIFSDLVVFPVLRINAKYYGWKMSLFITFLLFTALIGTALALHYGFDLLNMLPDSSQVKIQDSEFFKIDYTFFLNVAFLIISAYLVYLGFFKKKDVEHSMSEMAPKSPLLEKILKYAAFICYIWLAGGLIVKFLVN</sequence>
<dbReference type="Proteomes" id="UP000229433">
    <property type="component" value="Unassembled WGS sequence"/>
</dbReference>
<dbReference type="GO" id="GO:0005886">
    <property type="term" value="C:plasma membrane"/>
    <property type="evidence" value="ECO:0007669"/>
    <property type="project" value="UniProtKB-SubCell"/>
</dbReference>
<dbReference type="OrthoDB" id="9811980at2"/>
<feature type="transmembrane region" description="Helical" evidence="7">
    <location>
        <begin position="385"/>
        <end position="407"/>
    </location>
</feature>
<keyword evidence="3" id="KW-1003">Cell membrane</keyword>
<keyword evidence="5 7" id="KW-1133">Transmembrane helix</keyword>
<name>A0A2G1VLW2_9FLAO</name>
<feature type="transmembrane region" description="Helical" evidence="7">
    <location>
        <begin position="88"/>
        <end position="116"/>
    </location>
</feature>
<reference evidence="8 9" key="1">
    <citation type="submission" date="2017-08" db="EMBL/GenBank/DDBJ databases">
        <title>The whole genome shortgun sequences of strain Leeuwenhoekiella nanhaiensis G18 from the South China Sea.</title>
        <authorList>
            <person name="Liu Q."/>
        </authorList>
    </citation>
    <scope>NUCLEOTIDE SEQUENCE [LARGE SCALE GENOMIC DNA]</scope>
    <source>
        <strain evidence="8 9">G18</strain>
    </source>
</reference>
<feature type="transmembrane region" description="Helical" evidence="7">
    <location>
        <begin position="296"/>
        <end position="318"/>
    </location>
</feature>
<evidence type="ECO:0000256" key="5">
    <source>
        <dbReference type="ARBA" id="ARBA00022989"/>
    </source>
</evidence>
<keyword evidence="4 7" id="KW-0812">Transmembrane</keyword>
<dbReference type="Pfam" id="PF03773">
    <property type="entry name" value="ArsP_1"/>
    <property type="match status" value="1"/>
</dbReference>
<feature type="transmembrane region" description="Helical" evidence="7">
    <location>
        <begin position="122"/>
        <end position="140"/>
    </location>
</feature>
<evidence type="ECO:0000256" key="2">
    <source>
        <dbReference type="ARBA" id="ARBA00006386"/>
    </source>
</evidence>
<proteinExistence type="inferred from homology"/>
<dbReference type="PANTHER" id="PTHR42775">
    <property type="entry name" value="PERMEASE RV2963-RELATED"/>
    <property type="match status" value="1"/>
</dbReference>
<comment type="similarity">
    <text evidence="2">Belongs to the UPF0718 family.</text>
</comment>
<comment type="caution">
    <text evidence="8">The sequence shown here is derived from an EMBL/GenBank/DDBJ whole genome shotgun (WGS) entry which is preliminary data.</text>
</comment>
<keyword evidence="9" id="KW-1185">Reference proteome</keyword>
<evidence type="ECO:0000313" key="9">
    <source>
        <dbReference type="Proteomes" id="UP000229433"/>
    </source>
</evidence>
<feature type="transmembrane region" description="Helical" evidence="7">
    <location>
        <begin position="236"/>
        <end position="261"/>
    </location>
</feature>
<gene>
    <name evidence="8" type="ORF">CJ305_18435</name>
</gene>